<reference evidence="8" key="2">
    <citation type="submission" date="2024-02" db="EMBL/GenBank/DDBJ databases">
        <authorList>
            <person name="Prathaban M."/>
            <person name="Mythili R."/>
            <person name="Sharmila Devi N."/>
            <person name="Sobanaa M."/>
            <person name="Prathiviraj R."/>
            <person name="Selvin J."/>
        </authorList>
    </citation>
    <scope>NUCLEOTIDE SEQUENCE</scope>
    <source>
        <strain evidence="8">MP1014</strain>
    </source>
</reference>
<dbReference type="InterPro" id="IPR029063">
    <property type="entry name" value="SAM-dependent_MTases_sf"/>
</dbReference>
<feature type="binding site" evidence="6">
    <location>
        <position position="66"/>
    </location>
    <ligand>
        <name>S-adenosyl-L-methionine</name>
        <dbReference type="ChEBI" id="CHEBI:59789"/>
    </ligand>
</feature>
<evidence type="ECO:0000256" key="7">
    <source>
        <dbReference type="SAM" id="MobiDB-lite"/>
    </source>
</evidence>
<evidence type="ECO:0000256" key="1">
    <source>
        <dbReference type="ARBA" id="ARBA00010396"/>
    </source>
</evidence>
<dbReference type="Gene3D" id="3.40.50.150">
    <property type="entry name" value="Vaccinia Virus protein VP39"/>
    <property type="match status" value="1"/>
</dbReference>
<feature type="region of interest" description="Disordered" evidence="7">
    <location>
        <begin position="296"/>
        <end position="339"/>
    </location>
</feature>
<proteinExistence type="inferred from homology"/>
<feature type="binding site" evidence="6">
    <location>
        <position position="93"/>
    </location>
    <ligand>
        <name>S-adenosyl-L-methionine</name>
        <dbReference type="ChEBI" id="CHEBI:59789"/>
    </ligand>
</feature>
<dbReference type="InterPro" id="IPR002903">
    <property type="entry name" value="RsmH"/>
</dbReference>
<evidence type="ECO:0000313" key="8">
    <source>
        <dbReference type="EMBL" id="MEG3614854.1"/>
    </source>
</evidence>
<dbReference type="Gene3D" id="1.10.150.170">
    <property type="entry name" value="Putative methyltransferase TM0872, insert domain"/>
    <property type="match status" value="1"/>
</dbReference>
<protein>
    <recommendedName>
        <fullName evidence="6">Ribosomal RNA small subunit methyltransferase H</fullName>
        <ecNumber evidence="6">2.1.1.199</ecNumber>
    </recommendedName>
    <alternativeName>
        <fullName evidence="6">16S rRNA m(4)C1402 methyltransferase</fullName>
    </alternativeName>
    <alternativeName>
        <fullName evidence="6">rRNA (cytosine-N(4)-)-methyltransferase RsmH</fullName>
    </alternativeName>
</protein>
<dbReference type="RefSeq" id="WP_332901777.1">
    <property type="nucleotide sequence ID" value="NZ_JBAGLP010000116.1"/>
</dbReference>
<dbReference type="HAMAP" id="MF_01007">
    <property type="entry name" value="16SrRNA_methyltr_H"/>
    <property type="match status" value="1"/>
</dbReference>
<dbReference type="InterPro" id="IPR023397">
    <property type="entry name" value="SAM-dep_MeTrfase_MraW_recog"/>
</dbReference>
<comment type="caution">
    <text evidence="8">The sequence shown here is derived from an EMBL/GenBank/DDBJ whole genome shotgun (WGS) entry which is preliminary data.</text>
</comment>
<organism evidence="8 9">
    <name type="scientific">Isoptericola haloaureus</name>
    <dbReference type="NCBI Taxonomy" id="1542902"/>
    <lineage>
        <taxon>Bacteria</taxon>
        <taxon>Bacillati</taxon>
        <taxon>Actinomycetota</taxon>
        <taxon>Actinomycetes</taxon>
        <taxon>Micrococcales</taxon>
        <taxon>Promicromonosporaceae</taxon>
        <taxon>Isoptericola</taxon>
    </lineage>
</organism>
<dbReference type="NCBIfam" id="TIGR00006">
    <property type="entry name" value="16S rRNA (cytosine(1402)-N(4))-methyltransferase RsmH"/>
    <property type="match status" value="1"/>
</dbReference>
<sequence>MDERPDDAARPTSDRHLPVLLQRCVDLLAPALAEPGSVLVDCTLGMGGHTEAVLEQVPTARVLGIDRDPQALELAGRRLARFGDRFTPVHAVYDEIADVVDEHADGAVQGVLMDLGVSSLQLDEPERGFSYAQDAPLDMRMDPSRGITAADVLNTYDEADIARVLRRYGEERFAPRIARAVVRRREREPWARTAELADAVRAAIPAAARRTGGNPSKRTFQALRIEVNGELEVLERAVPAAIEVLAVDGRIVVESYHSLEDRIVKRAIARGTTSSAPPDLPVEPETHRPYLEALTRGAEEADEAERERNPRSASVRLRAARRLRPTPAHLLGPTWKESR</sequence>
<comment type="similarity">
    <text evidence="1 6">Belongs to the methyltransferase superfamily. RsmH family.</text>
</comment>
<dbReference type="PANTHER" id="PTHR11265:SF0">
    <property type="entry name" value="12S RRNA N4-METHYLCYTIDINE METHYLTRANSFERASE"/>
    <property type="match status" value="1"/>
</dbReference>
<feature type="binding site" evidence="6">
    <location>
        <position position="114"/>
    </location>
    <ligand>
        <name>S-adenosyl-L-methionine</name>
        <dbReference type="ChEBI" id="CHEBI:59789"/>
    </ligand>
</feature>
<dbReference type="SUPFAM" id="SSF81799">
    <property type="entry name" value="Putative methyltransferase TM0872, insert domain"/>
    <property type="match status" value="1"/>
</dbReference>
<evidence type="ECO:0000256" key="5">
    <source>
        <dbReference type="ARBA" id="ARBA00022691"/>
    </source>
</evidence>
<comment type="catalytic activity">
    <reaction evidence="6">
        <text>cytidine(1402) in 16S rRNA + S-adenosyl-L-methionine = N(4)-methylcytidine(1402) in 16S rRNA + S-adenosyl-L-homocysteine + H(+)</text>
        <dbReference type="Rhea" id="RHEA:42928"/>
        <dbReference type="Rhea" id="RHEA-COMP:10286"/>
        <dbReference type="Rhea" id="RHEA-COMP:10287"/>
        <dbReference type="ChEBI" id="CHEBI:15378"/>
        <dbReference type="ChEBI" id="CHEBI:57856"/>
        <dbReference type="ChEBI" id="CHEBI:59789"/>
        <dbReference type="ChEBI" id="CHEBI:74506"/>
        <dbReference type="ChEBI" id="CHEBI:82748"/>
        <dbReference type="EC" id="2.1.1.199"/>
    </reaction>
</comment>
<dbReference type="GO" id="GO:0032259">
    <property type="term" value="P:methylation"/>
    <property type="evidence" value="ECO:0007669"/>
    <property type="project" value="UniProtKB-KW"/>
</dbReference>
<feature type="binding site" evidence="6">
    <location>
        <begin position="47"/>
        <end position="49"/>
    </location>
    <ligand>
        <name>S-adenosyl-L-methionine</name>
        <dbReference type="ChEBI" id="CHEBI:59789"/>
    </ligand>
</feature>
<gene>
    <name evidence="6 8" type="primary">rsmH</name>
    <name evidence="8" type="ORF">V5O49_06935</name>
</gene>
<dbReference type="GO" id="GO:0008168">
    <property type="term" value="F:methyltransferase activity"/>
    <property type="evidence" value="ECO:0007669"/>
    <property type="project" value="UniProtKB-KW"/>
</dbReference>
<evidence type="ECO:0000256" key="3">
    <source>
        <dbReference type="ARBA" id="ARBA00022603"/>
    </source>
</evidence>
<comment type="function">
    <text evidence="6">Specifically methylates the N4 position of cytidine in position 1402 (C1402) of 16S rRNA.</text>
</comment>
<evidence type="ECO:0000256" key="4">
    <source>
        <dbReference type="ARBA" id="ARBA00022679"/>
    </source>
</evidence>
<dbReference type="Proteomes" id="UP001310387">
    <property type="component" value="Unassembled WGS sequence"/>
</dbReference>
<reference evidence="8" key="1">
    <citation type="journal article" date="2024" name="Antonie Van Leeuwenhoek">
        <title>Isoptericola haloaureus sp. nov., a dimorphic actinobacterium isolated from mangrove sediments of southeast India, implicating biosaline agricultural significance through nitrogen fixation and salt tolerance genes.</title>
        <authorList>
            <person name="Prathaban M."/>
            <person name="Prathiviraj R."/>
            <person name="Ravichandran M."/>
            <person name="Natarajan S.D."/>
            <person name="Sobanaa M."/>
            <person name="Hari Krishna Kumar S."/>
            <person name="Chandrasekar V."/>
            <person name="Selvin J."/>
        </authorList>
    </citation>
    <scope>NUCLEOTIDE SEQUENCE</scope>
    <source>
        <strain evidence="8">MP1014</strain>
    </source>
</reference>
<keyword evidence="6" id="KW-0963">Cytoplasm</keyword>
<name>A0ABU7Z5T7_9MICO</name>
<dbReference type="EMBL" id="JBAGLP010000116">
    <property type="protein sequence ID" value="MEG3614854.1"/>
    <property type="molecule type" value="Genomic_DNA"/>
</dbReference>
<dbReference type="SUPFAM" id="SSF53335">
    <property type="entry name" value="S-adenosyl-L-methionine-dependent methyltransferases"/>
    <property type="match status" value="1"/>
</dbReference>
<keyword evidence="9" id="KW-1185">Reference proteome</keyword>
<dbReference type="EC" id="2.1.1.199" evidence="6"/>
<evidence type="ECO:0000313" key="9">
    <source>
        <dbReference type="Proteomes" id="UP001310387"/>
    </source>
</evidence>
<evidence type="ECO:0000256" key="2">
    <source>
        <dbReference type="ARBA" id="ARBA00022552"/>
    </source>
</evidence>
<accession>A0ABU7Z5T7</accession>
<dbReference type="Pfam" id="PF01795">
    <property type="entry name" value="Methyltransf_5"/>
    <property type="match status" value="1"/>
</dbReference>
<keyword evidence="5 6" id="KW-0949">S-adenosyl-L-methionine</keyword>
<dbReference type="PANTHER" id="PTHR11265">
    <property type="entry name" value="S-ADENOSYL-METHYLTRANSFERASE MRAW"/>
    <property type="match status" value="1"/>
</dbReference>
<dbReference type="PIRSF" id="PIRSF004486">
    <property type="entry name" value="MraW"/>
    <property type="match status" value="1"/>
</dbReference>
<keyword evidence="4 6" id="KW-0808">Transferase</keyword>
<evidence type="ECO:0000256" key="6">
    <source>
        <dbReference type="HAMAP-Rule" id="MF_01007"/>
    </source>
</evidence>
<keyword evidence="3 6" id="KW-0489">Methyltransferase</keyword>
<feature type="binding site" evidence="6">
    <location>
        <position position="121"/>
    </location>
    <ligand>
        <name>S-adenosyl-L-methionine</name>
        <dbReference type="ChEBI" id="CHEBI:59789"/>
    </ligand>
</feature>
<comment type="subcellular location">
    <subcellularLocation>
        <location evidence="6">Cytoplasm</location>
    </subcellularLocation>
</comment>
<keyword evidence="2 6" id="KW-0698">rRNA processing</keyword>